<dbReference type="EMBL" id="JZRB01000085">
    <property type="protein sequence ID" value="KJV24946.1"/>
    <property type="molecule type" value="Genomic_DNA"/>
</dbReference>
<organism evidence="3 4">
    <name type="scientific">Luteibacter yeojuensis</name>
    <dbReference type="NCBI Taxonomy" id="345309"/>
    <lineage>
        <taxon>Bacteria</taxon>
        <taxon>Pseudomonadati</taxon>
        <taxon>Pseudomonadota</taxon>
        <taxon>Gammaproteobacteria</taxon>
        <taxon>Lysobacterales</taxon>
        <taxon>Rhodanobacteraceae</taxon>
        <taxon>Luteibacter</taxon>
    </lineage>
</organism>
<evidence type="ECO:0000256" key="1">
    <source>
        <dbReference type="SAM" id="MobiDB-lite"/>
    </source>
</evidence>
<proteinExistence type="predicted"/>
<dbReference type="SMART" id="SM00635">
    <property type="entry name" value="BID_2"/>
    <property type="match status" value="1"/>
</dbReference>
<comment type="caution">
    <text evidence="3">The sequence shown here is derived from an EMBL/GenBank/DDBJ whole genome shotgun (WGS) entry which is preliminary data.</text>
</comment>
<dbReference type="OrthoDB" id="5927612at2"/>
<dbReference type="Proteomes" id="UP000033651">
    <property type="component" value="Unassembled WGS sequence"/>
</dbReference>
<evidence type="ECO:0000259" key="2">
    <source>
        <dbReference type="SMART" id="SM00635"/>
    </source>
</evidence>
<evidence type="ECO:0000313" key="4">
    <source>
        <dbReference type="Proteomes" id="UP000033651"/>
    </source>
</evidence>
<protein>
    <recommendedName>
        <fullName evidence="2">BIG2 domain-containing protein</fullName>
    </recommendedName>
</protein>
<keyword evidence="4" id="KW-1185">Reference proteome</keyword>
<feature type="domain" description="BIG2" evidence="2">
    <location>
        <begin position="336"/>
        <end position="408"/>
    </location>
</feature>
<dbReference type="InterPro" id="IPR003343">
    <property type="entry name" value="Big_2"/>
</dbReference>
<dbReference type="Gene3D" id="2.60.40.1080">
    <property type="match status" value="1"/>
</dbReference>
<dbReference type="InterPro" id="IPR008964">
    <property type="entry name" value="Invasin/intimin_cell_adhesion"/>
</dbReference>
<name>A0A0F3K199_9GAMM</name>
<dbReference type="RefSeq" id="WP_045831422.1">
    <property type="nucleotide sequence ID" value="NZ_JZRB01000085.1"/>
</dbReference>
<dbReference type="PATRIC" id="fig|345309.4.peg.4112"/>
<dbReference type="AlphaFoldDB" id="A0A0F3K199"/>
<sequence>MNGRNKDQTKATFDAPAVLGSNNDRVDPGQEEVYLVIPLDRLIEVGDEIIVTLASDDTSPRRETLHATNQGGYAATLHLAPDYLTAHDGQAITASYSVTGKADSVPYVFHVGPPKAELPAPEVLEAAAGNLLPVAAKDGATVRVPAALAPADSIVVHFGNYDSPPVAWKAGLTVLIPPAEVAKVLGTTIEVTYTVNGADTSQALDLHVLDFADNDPSLPSPVVNQASGGVVDLSTFTGKAKVAVAPWPLIATGQRTWLRAEGTKANGTRDTHPLRENTAVTASEVTDGLLENLPRTWLQGLKDGSQLTLRLSVNFAGAADEASSKAFPPRSYTLKLAKPLSIDTSLMTLEVGESEVRTATGGSPPYAYRSANAAIATVNASGRTTGVAAGSTTITATDSIAASVGYSVQVKRPVMPGGVEDFESAPVGNLPDYLDRPLDTLVLVSPPPGSVYAIRSAGTSPMSGRYLYVQCINRDHLSLTFHIRPKSACRSLRFAYTASLDASNRGAFIQVHAFHENHGADEKLIESSGSGTVSFTSEELYATLVVTLYGAALSIDNVEFNTL</sequence>
<dbReference type="SUPFAM" id="SSF49373">
    <property type="entry name" value="Invasin/intimin cell-adhesion fragments"/>
    <property type="match status" value="1"/>
</dbReference>
<feature type="region of interest" description="Disordered" evidence="1">
    <location>
        <begin position="1"/>
        <end position="25"/>
    </location>
</feature>
<accession>A0A0F3K199</accession>
<evidence type="ECO:0000313" key="3">
    <source>
        <dbReference type="EMBL" id="KJV24946.1"/>
    </source>
</evidence>
<gene>
    <name evidence="3" type="ORF">VI08_20090</name>
</gene>
<dbReference type="Pfam" id="PF02368">
    <property type="entry name" value="Big_2"/>
    <property type="match status" value="1"/>
</dbReference>
<reference evidence="3 4" key="1">
    <citation type="submission" date="2015-03" db="EMBL/GenBank/DDBJ databases">
        <title>Draft genome sequence of Luteibacter yeojuensis strain SU11.</title>
        <authorList>
            <person name="Sulaiman J."/>
            <person name="Priya K."/>
            <person name="Chan K.-G."/>
        </authorList>
    </citation>
    <scope>NUCLEOTIDE SEQUENCE [LARGE SCALE GENOMIC DNA]</scope>
    <source>
        <strain evidence="3 4">SU11</strain>
    </source>
</reference>